<reference evidence="7" key="1">
    <citation type="submission" date="2023-07" db="EMBL/GenBank/DDBJ databases">
        <title>Genomic Encyclopedia of Type Strains, Phase IV (KMG-IV): sequencing the most valuable type-strain genomes for metagenomic binning, comparative biology and taxonomic classification.</title>
        <authorList>
            <person name="Goeker M."/>
        </authorList>
    </citation>
    <scope>NUCLEOTIDE SEQUENCE</scope>
    <source>
        <strain evidence="7">DSM 26174</strain>
    </source>
</reference>
<dbReference type="EMBL" id="JAVDQD010000001">
    <property type="protein sequence ID" value="MDR6238237.1"/>
    <property type="molecule type" value="Genomic_DNA"/>
</dbReference>
<gene>
    <name evidence="7" type="ORF">HNQ88_001213</name>
</gene>
<dbReference type="InterPro" id="IPR001126">
    <property type="entry name" value="UmuC"/>
</dbReference>
<dbReference type="InterPro" id="IPR043128">
    <property type="entry name" value="Rev_trsase/Diguanyl_cyclase"/>
</dbReference>
<accession>A0AAE3XKS2</accession>
<comment type="similarity">
    <text evidence="1">Belongs to the DNA polymerase type-Y family.</text>
</comment>
<dbReference type="CDD" id="cd01700">
    <property type="entry name" value="PolY_Pol_V_umuC"/>
    <property type="match status" value="1"/>
</dbReference>
<dbReference type="Gene3D" id="3.30.70.270">
    <property type="match status" value="1"/>
</dbReference>
<dbReference type="GO" id="GO:0009432">
    <property type="term" value="P:SOS response"/>
    <property type="evidence" value="ECO:0007669"/>
    <property type="project" value="UniProtKB-KW"/>
</dbReference>
<dbReference type="InterPro" id="IPR025188">
    <property type="entry name" value="DUF4113"/>
</dbReference>
<keyword evidence="3" id="KW-0741">SOS mutagenesis</keyword>
<dbReference type="PANTHER" id="PTHR11076:SF34">
    <property type="entry name" value="PROTEIN UMUC"/>
    <property type="match status" value="1"/>
</dbReference>
<dbReference type="RefSeq" id="WP_309937707.1">
    <property type="nucleotide sequence ID" value="NZ_AP025305.1"/>
</dbReference>
<evidence type="ECO:0000313" key="7">
    <source>
        <dbReference type="EMBL" id="MDR6238237.1"/>
    </source>
</evidence>
<comment type="caution">
    <text evidence="7">The sequence shown here is derived from an EMBL/GenBank/DDBJ whole genome shotgun (WGS) entry which is preliminary data.</text>
</comment>
<protein>
    <submittedName>
        <fullName evidence="7">DNA polymerase V</fullName>
    </submittedName>
</protein>
<dbReference type="SUPFAM" id="SSF100879">
    <property type="entry name" value="Lesion bypass DNA polymerase (Y-family), little finger domain"/>
    <property type="match status" value="1"/>
</dbReference>
<dbReference type="SUPFAM" id="SSF56672">
    <property type="entry name" value="DNA/RNA polymerases"/>
    <property type="match status" value="1"/>
</dbReference>
<dbReference type="GO" id="GO:0005829">
    <property type="term" value="C:cytosol"/>
    <property type="evidence" value="ECO:0007669"/>
    <property type="project" value="TreeGrafter"/>
</dbReference>
<dbReference type="InterPro" id="IPR036775">
    <property type="entry name" value="DNA_pol_Y-fam_lit_finger_sf"/>
</dbReference>
<dbReference type="InterPro" id="IPR050116">
    <property type="entry name" value="DNA_polymerase-Y"/>
</dbReference>
<dbReference type="Pfam" id="PF11799">
    <property type="entry name" value="IMS_C"/>
    <property type="match status" value="1"/>
</dbReference>
<proteinExistence type="inferred from homology"/>
<dbReference type="Gene3D" id="3.40.1170.60">
    <property type="match status" value="1"/>
</dbReference>
<dbReference type="GO" id="GO:0003684">
    <property type="term" value="F:damaged DNA binding"/>
    <property type="evidence" value="ECO:0007669"/>
    <property type="project" value="InterPro"/>
</dbReference>
<keyword evidence="5" id="KW-0742">SOS response</keyword>
<feature type="domain" description="UmuC" evidence="6">
    <location>
        <begin position="2"/>
        <end position="184"/>
    </location>
</feature>
<evidence type="ECO:0000256" key="4">
    <source>
        <dbReference type="ARBA" id="ARBA00023204"/>
    </source>
</evidence>
<evidence type="ECO:0000256" key="1">
    <source>
        <dbReference type="ARBA" id="ARBA00010945"/>
    </source>
</evidence>
<dbReference type="Pfam" id="PF13438">
    <property type="entry name" value="DUF4113"/>
    <property type="match status" value="1"/>
</dbReference>
<dbReference type="PANTHER" id="PTHR11076">
    <property type="entry name" value="DNA REPAIR POLYMERASE UMUC / TRANSFERASE FAMILY MEMBER"/>
    <property type="match status" value="1"/>
</dbReference>
<evidence type="ECO:0000259" key="6">
    <source>
        <dbReference type="PROSITE" id="PS50173"/>
    </source>
</evidence>
<keyword evidence="8" id="KW-1185">Reference proteome</keyword>
<dbReference type="InterPro" id="IPR017961">
    <property type="entry name" value="DNA_pol_Y-fam_little_finger"/>
</dbReference>
<dbReference type="Pfam" id="PF00817">
    <property type="entry name" value="IMS"/>
    <property type="match status" value="1"/>
</dbReference>
<keyword evidence="2" id="KW-0227">DNA damage</keyword>
<dbReference type="GO" id="GO:0006281">
    <property type="term" value="P:DNA repair"/>
    <property type="evidence" value="ECO:0007669"/>
    <property type="project" value="UniProtKB-KW"/>
</dbReference>
<evidence type="ECO:0000313" key="8">
    <source>
        <dbReference type="Proteomes" id="UP001185092"/>
    </source>
</evidence>
<organism evidence="7 8">
    <name type="scientific">Aureibacter tunicatorum</name>
    <dbReference type="NCBI Taxonomy" id="866807"/>
    <lineage>
        <taxon>Bacteria</taxon>
        <taxon>Pseudomonadati</taxon>
        <taxon>Bacteroidota</taxon>
        <taxon>Cytophagia</taxon>
        <taxon>Cytophagales</taxon>
        <taxon>Persicobacteraceae</taxon>
        <taxon>Aureibacter</taxon>
    </lineage>
</organism>
<dbReference type="Proteomes" id="UP001185092">
    <property type="component" value="Unassembled WGS sequence"/>
</dbReference>
<dbReference type="PROSITE" id="PS50173">
    <property type="entry name" value="UMUC"/>
    <property type="match status" value="1"/>
</dbReference>
<dbReference type="GO" id="GO:0042276">
    <property type="term" value="P:error-prone translesion synthesis"/>
    <property type="evidence" value="ECO:0007669"/>
    <property type="project" value="TreeGrafter"/>
</dbReference>
<evidence type="ECO:0000256" key="5">
    <source>
        <dbReference type="ARBA" id="ARBA00023236"/>
    </source>
</evidence>
<evidence type="ECO:0000256" key="3">
    <source>
        <dbReference type="ARBA" id="ARBA00023199"/>
    </source>
</evidence>
<dbReference type="GO" id="GO:0003887">
    <property type="term" value="F:DNA-directed DNA polymerase activity"/>
    <property type="evidence" value="ECO:0007669"/>
    <property type="project" value="TreeGrafter"/>
</dbReference>
<dbReference type="AlphaFoldDB" id="A0AAE3XKS2"/>
<keyword evidence="4" id="KW-0234">DNA repair</keyword>
<dbReference type="InterPro" id="IPR043502">
    <property type="entry name" value="DNA/RNA_pol_sf"/>
</dbReference>
<name>A0AAE3XKS2_9BACT</name>
<dbReference type="Gene3D" id="1.10.150.20">
    <property type="entry name" value="5' to 3' exonuclease, C-terminal subdomain"/>
    <property type="match status" value="1"/>
</dbReference>
<sequence length="421" mass="47059">MYALVDCNSFYASCERVFNPQLEGLPVVVLSNNDGCVVARSAEAKTVGIQMGVPIFKIKELVKRHDVRVFSSNYTLYGDLSQRVMNILKRYSPDVEVYSIDEAFVGMKGMAHLEELGKSMKEAVMREVGIPICVGIGKTKTLAKIANRLAKKHKGFGGVCLIDDEIKRQKALELTSVEDVWGIGRKHAKRLSLLSVRTASDFTHLPAQWVKKHMSIVGLRMQRELQGYSCISLDLVRERKKSICVSRSFGKDIHTLDELKEALMTHVMQCGIKIREEKACASALQVFASTNRFRHDRPQYSGQLTANLLVPSDSSLELAKCAANLLQRIFKEGYGYKKIGVVAYGIIPKNEVTGNLFDAVDRDKHESLMRGLDMINAKFGKSCVQLASQGFGKKAWSLRQEHLSPCYSTSWKDMLVIKADA</sequence>
<evidence type="ECO:0000256" key="2">
    <source>
        <dbReference type="ARBA" id="ARBA00022763"/>
    </source>
</evidence>